<evidence type="ECO:0000313" key="3">
    <source>
        <dbReference type="Proteomes" id="UP000799779"/>
    </source>
</evidence>
<organism evidence="2 3">
    <name type="scientific">Amniculicola lignicola CBS 123094</name>
    <dbReference type="NCBI Taxonomy" id="1392246"/>
    <lineage>
        <taxon>Eukaryota</taxon>
        <taxon>Fungi</taxon>
        <taxon>Dikarya</taxon>
        <taxon>Ascomycota</taxon>
        <taxon>Pezizomycotina</taxon>
        <taxon>Dothideomycetes</taxon>
        <taxon>Pleosporomycetidae</taxon>
        <taxon>Pleosporales</taxon>
        <taxon>Amniculicolaceae</taxon>
        <taxon>Amniculicola</taxon>
    </lineage>
</organism>
<feature type="region of interest" description="Disordered" evidence="1">
    <location>
        <begin position="126"/>
        <end position="157"/>
    </location>
</feature>
<feature type="compositionally biased region" description="Basic and acidic residues" evidence="1">
    <location>
        <begin position="140"/>
        <end position="151"/>
    </location>
</feature>
<dbReference type="AlphaFoldDB" id="A0A6A5VXN2"/>
<keyword evidence="3" id="KW-1185">Reference proteome</keyword>
<feature type="compositionally biased region" description="Acidic residues" evidence="1">
    <location>
        <begin position="126"/>
        <end position="139"/>
    </location>
</feature>
<proteinExistence type="predicted"/>
<evidence type="ECO:0000256" key="1">
    <source>
        <dbReference type="SAM" id="MobiDB-lite"/>
    </source>
</evidence>
<gene>
    <name evidence="2" type="ORF">P154DRAFT_567522</name>
</gene>
<feature type="region of interest" description="Disordered" evidence="1">
    <location>
        <begin position="91"/>
        <end position="113"/>
    </location>
</feature>
<name>A0A6A5VXN2_9PLEO</name>
<dbReference type="EMBL" id="ML977668">
    <property type="protein sequence ID" value="KAF1994170.1"/>
    <property type="molecule type" value="Genomic_DNA"/>
</dbReference>
<evidence type="ECO:0000313" key="2">
    <source>
        <dbReference type="EMBL" id="KAF1994170.1"/>
    </source>
</evidence>
<protein>
    <submittedName>
        <fullName evidence="2">Uncharacterized protein</fullName>
    </submittedName>
</protein>
<accession>A0A6A5VXN2</accession>
<sequence length="241" mass="26705">MTDFEPTTEAEFEAFMSSQWQLGRKLSNPRLIDGVFVVDEKTPEGLITYSLPLNDFLAVKEKHAVPGTGFYENKTTRNVQLDEKSQYTLKFEASSNEGDDDWSEGTKGSKSYEMPAEDVKAFVVSGEEEGQIEEGEEAPGEAHESHPEHQALEPAETEPELVANGIFGAGAKLGKLVNFFIDGPEHPGKIKTRTDAKGHSYFGCEKHEHPVPGDMRVSNPIFLRKIPVLVNLQAVFASRHI</sequence>
<dbReference type="Proteomes" id="UP000799779">
    <property type="component" value="Unassembled WGS sequence"/>
</dbReference>
<reference evidence="2" key="1">
    <citation type="journal article" date="2020" name="Stud. Mycol.">
        <title>101 Dothideomycetes genomes: a test case for predicting lifestyles and emergence of pathogens.</title>
        <authorList>
            <person name="Haridas S."/>
            <person name="Albert R."/>
            <person name="Binder M."/>
            <person name="Bloem J."/>
            <person name="Labutti K."/>
            <person name="Salamov A."/>
            <person name="Andreopoulos B."/>
            <person name="Baker S."/>
            <person name="Barry K."/>
            <person name="Bills G."/>
            <person name="Bluhm B."/>
            <person name="Cannon C."/>
            <person name="Castanera R."/>
            <person name="Culley D."/>
            <person name="Daum C."/>
            <person name="Ezra D."/>
            <person name="Gonzalez J."/>
            <person name="Henrissat B."/>
            <person name="Kuo A."/>
            <person name="Liang C."/>
            <person name="Lipzen A."/>
            <person name="Lutzoni F."/>
            <person name="Magnuson J."/>
            <person name="Mondo S."/>
            <person name="Nolan M."/>
            <person name="Ohm R."/>
            <person name="Pangilinan J."/>
            <person name="Park H.-J."/>
            <person name="Ramirez L."/>
            <person name="Alfaro M."/>
            <person name="Sun H."/>
            <person name="Tritt A."/>
            <person name="Yoshinaga Y."/>
            <person name="Zwiers L.-H."/>
            <person name="Turgeon B."/>
            <person name="Goodwin S."/>
            <person name="Spatafora J."/>
            <person name="Crous P."/>
            <person name="Grigoriev I."/>
        </authorList>
    </citation>
    <scope>NUCLEOTIDE SEQUENCE</scope>
    <source>
        <strain evidence="2">CBS 123094</strain>
    </source>
</reference>